<evidence type="ECO:0000259" key="4">
    <source>
        <dbReference type="PROSITE" id="PS51304"/>
    </source>
</evidence>
<evidence type="ECO:0000256" key="2">
    <source>
        <dbReference type="ARBA" id="ARBA00022737"/>
    </source>
</evidence>
<dbReference type="FunFam" id="2.60.120.200:FF:000124">
    <property type="entry name" value="Galectin-4"/>
    <property type="match status" value="2"/>
</dbReference>
<evidence type="ECO:0000256" key="3">
    <source>
        <dbReference type="RuleBase" id="RU102079"/>
    </source>
</evidence>
<dbReference type="AlphaFoldDB" id="A0ABD0XJU8"/>
<keyword evidence="2" id="KW-0677">Repeat</keyword>
<comment type="caution">
    <text evidence="5">The sequence shown here is derived from an EMBL/GenBank/DDBJ whole genome shotgun (WGS) entry which is preliminary data.</text>
</comment>
<reference evidence="5 6" key="1">
    <citation type="submission" date="2024-06" db="EMBL/GenBank/DDBJ databases">
        <authorList>
            <person name="Pan Q."/>
            <person name="Wen M."/>
            <person name="Jouanno E."/>
            <person name="Zahm M."/>
            <person name="Klopp C."/>
            <person name="Cabau C."/>
            <person name="Louis A."/>
            <person name="Berthelot C."/>
            <person name="Parey E."/>
            <person name="Roest Crollius H."/>
            <person name="Montfort J."/>
            <person name="Robinson-Rechavi M."/>
            <person name="Bouchez O."/>
            <person name="Lampietro C."/>
            <person name="Lopez Roques C."/>
            <person name="Donnadieu C."/>
            <person name="Postlethwait J."/>
            <person name="Bobe J."/>
            <person name="Verreycken H."/>
            <person name="Guiguen Y."/>
        </authorList>
    </citation>
    <scope>NUCLEOTIDE SEQUENCE [LARGE SCALE GENOMIC DNA]</scope>
    <source>
        <strain evidence="5">Up_M1</strain>
        <tissue evidence="5">Testis</tissue>
    </source>
</reference>
<protein>
    <recommendedName>
        <fullName evidence="3">Galectin</fullName>
    </recommendedName>
</protein>
<proteinExistence type="predicted"/>
<dbReference type="SUPFAM" id="SSF49899">
    <property type="entry name" value="Concanavalin A-like lectins/glucanases"/>
    <property type="match status" value="2"/>
</dbReference>
<gene>
    <name evidence="5" type="ORF">UPYG_G00001950</name>
</gene>
<sequence length="309" mass="34761">MACQQPILNPSLPFTGIIQGGLYEGKSITVTGRVMPGAQRFHVNLQCGSVGDADIALHFNPQYDGVEDVLVCNTRQHTKWGSEQRESAAPLTRGNNFILMFLVTRDSYRITVNGSKHMDFLHRLPFSGVNTISVDGGVEVQSIAFFDPEPPGSAHSHQQSFMMPYKTTIAGGFEPGRSIVIHGRVNYNAQRFSLDFGFNSSVAFHFNPRFNDNVVVRNSYLNEYWGTEEKSGDMPFHRSQAFKLTIICETQCYKVMVNGIQMFSFNHRHFDFQQRAGHGSGRSWTWLWEELDMALGGAGHGSGRSWTWH</sequence>
<dbReference type="InterPro" id="IPR044156">
    <property type="entry name" value="Galectin-like"/>
</dbReference>
<dbReference type="InterPro" id="IPR013320">
    <property type="entry name" value="ConA-like_dom_sf"/>
</dbReference>
<evidence type="ECO:0000256" key="1">
    <source>
        <dbReference type="ARBA" id="ARBA00022734"/>
    </source>
</evidence>
<feature type="domain" description="Galectin" evidence="4">
    <location>
        <begin position="165"/>
        <end position="309"/>
    </location>
</feature>
<dbReference type="EMBL" id="JAGEUA010000001">
    <property type="protein sequence ID" value="KAL1020577.1"/>
    <property type="molecule type" value="Genomic_DNA"/>
</dbReference>
<evidence type="ECO:0000313" key="5">
    <source>
        <dbReference type="EMBL" id="KAL1020577.1"/>
    </source>
</evidence>
<dbReference type="Pfam" id="PF00337">
    <property type="entry name" value="Gal-bind_lectin"/>
    <property type="match status" value="2"/>
</dbReference>
<dbReference type="Proteomes" id="UP001557470">
    <property type="component" value="Unassembled WGS sequence"/>
</dbReference>
<dbReference type="SMART" id="SM00908">
    <property type="entry name" value="Gal-bind_lectin"/>
    <property type="match status" value="2"/>
</dbReference>
<accession>A0ABD0XJU8</accession>
<keyword evidence="6" id="KW-1185">Reference proteome</keyword>
<name>A0ABD0XJU8_UMBPY</name>
<dbReference type="PROSITE" id="PS51304">
    <property type="entry name" value="GALECTIN"/>
    <property type="match status" value="2"/>
</dbReference>
<feature type="domain" description="Galectin" evidence="4">
    <location>
        <begin position="14"/>
        <end position="146"/>
    </location>
</feature>
<dbReference type="PANTHER" id="PTHR11346">
    <property type="entry name" value="GALECTIN"/>
    <property type="match status" value="1"/>
</dbReference>
<dbReference type="InterPro" id="IPR001079">
    <property type="entry name" value="Galectin_CRD"/>
</dbReference>
<dbReference type="GO" id="GO:0030246">
    <property type="term" value="F:carbohydrate binding"/>
    <property type="evidence" value="ECO:0007669"/>
    <property type="project" value="UniProtKB-UniRule"/>
</dbReference>
<dbReference type="SMART" id="SM00276">
    <property type="entry name" value="GLECT"/>
    <property type="match status" value="2"/>
</dbReference>
<keyword evidence="1 3" id="KW-0430">Lectin</keyword>
<dbReference type="Gene3D" id="2.60.120.200">
    <property type="match status" value="2"/>
</dbReference>
<dbReference type="CDD" id="cd00070">
    <property type="entry name" value="GLECT"/>
    <property type="match status" value="2"/>
</dbReference>
<dbReference type="PANTHER" id="PTHR11346:SF147">
    <property type="entry name" value="GALECTIN"/>
    <property type="match status" value="1"/>
</dbReference>
<evidence type="ECO:0000313" key="6">
    <source>
        <dbReference type="Proteomes" id="UP001557470"/>
    </source>
</evidence>
<organism evidence="5 6">
    <name type="scientific">Umbra pygmaea</name>
    <name type="common">Eastern mudminnow</name>
    <dbReference type="NCBI Taxonomy" id="75934"/>
    <lineage>
        <taxon>Eukaryota</taxon>
        <taxon>Metazoa</taxon>
        <taxon>Chordata</taxon>
        <taxon>Craniata</taxon>
        <taxon>Vertebrata</taxon>
        <taxon>Euteleostomi</taxon>
        <taxon>Actinopterygii</taxon>
        <taxon>Neopterygii</taxon>
        <taxon>Teleostei</taxon>
        <taxon>Protacanthopterygii</taxon>
        <taxon>Esociformes</taxon>
        <taxon>Umbridae</taxon>
        <taxon>Umbra</taxon>
    </lineage>
</organism>